<organism evidence="1 2">
    <name type="scientific">Colletotrichum incanum</name>
    <name type="common">Soybean anthracnose fungus</name>
    <dbReference type="NCBI Taxonomy" id="1573173"/>
    <lineage>
        <taxon>Eukaryota</taxon>
        <taxon>Fungi</taxon>
        <taxon>Dikarya</taxon>
        <taxon>Ascomycota</taxon>
        <taxon>Pezizomycotina</taxon>
        <taxon>Sordariomycetes</taxon>
        <taxon>Hypocreomycetidae</taxon>
        <taxon>Glomerellales</taxon>
        <taxon>Glomerellaceae</taxon>
        <taxon>Colletotrichum</taxon>
        <taxon>Colletotrichum spaethianum species complex</taxon>
    </lineage>
</organism>
<comment type="caution">
    <text evidence="1">The sequence shown here is derived from an EMBL/GenBank/DDBJ whole genome shotgun (WGS) entry which is preliminary data.</text>
</comment>
<name>A0A167B0F6_COLIC</name>
<keyword evidence="2" id="KW-1185">Reference proteome</keyword>
<dbReference type="STRING" id="1573173.A0A167B0F6"/>
<evidence type="ECO:0000313" key="1">
    <source>
        <dbReference type="EMBL" id="KZL80744.1"/>
    </source>
</evidence>
<gene>
    <name evidence="1" type="ORF">CI238_13343</name>
</gene>
<evidence type="ECO:0000313" key="2">
    <source>
        <dbReference type="Proteomes" id="UP000076584"/>
    </source>
</evidence>
<dbReference type="Proteomes" id="UP000076584">
    <property type="component" value="Unassembled WGS sequence"/>
</dbReference>
<protein>
    <submittedName>
        <fullName evidence="1">Cytochrome p450 oxidoreductase</fullName>
    </submittedName>
</protein>
<sequence length="74" mass="8252">MQYVLAASPLAALLKASMDRLAYCKLYIAVAALTLRVMDHMRLYCTTDTDVVHDFDLALAMPKRGGKGIRVDMF</sequence>
<proteinExistence type="predicted"/>
<dbReference type="EMBL" id="LFIW01001811">
    <property type="protein sequence ID" value="KZL80744.1"/>
    <property type="molecule type" value="Genomic_DNA"/>
</dbReference>
<dbReference type="AlphaFoldDB" id="A0A167B0F6"/>
<accession>A0A167B0F6</accession>
<reference evidence="1 2" key="1">
    <citation type="submission" date="2015-06" db="EMBL/GenBank/DDBJ databases">
        <title>Survival trade-offs in plant roots during colonization by closely related pathogenic and mutualistic fungi.</title>
        <authorList>
            <person name="Hacquard S."/>
            <person name="Kracher B."/>
            <person name="Hiruma K."/>
            <person name="Weinman A."/>
            <person name="Muench P."/>
            <person name="Garrido Oter R."/>
            <person name="Ver Loren van Themaat E."/>
            <person name="Dallerey J.-F."/>
            <person name="Damm U."/>
            <person name="Henrissat B."/>
            <person name="Lespinet O."/>
            <person name="Thon M."/>
            <person name="Kemen E."/>
            <person name="McHardy A.C."/>
            <person name="Schulze-Lefert P."/>
            <person name="O'Connell R.J."/>
        </authorList>
    </citation>
    <scope>NUCLEOTIDE SEQUENCE [LARGE SCALE GENOMIC DNA]</scope>
    <source>
        <strain evidence="1 2">MAFF 238704</strain>
    </source>
</reference>